<dbReference type="PANTHER" id="PTHR43220">
    <property type="match status" value="1"/>
</dbReference>
<dbReference type="PANTHER" id="PTHR43220:SF18">
    <property type="entry name" value="TRANSMEMBRANE PROTEIN 41B"/>
    <property type="match status" value="1"/>
</dbReference>
<feature type="transmembrane region" description="Helical" evidence="6">
    <location>
        <begin position="183"/>
        <end position="203"/>
    </location>
</feature>
<dbReference type="WBParaSite" id="PSU_v2.g6670.t1">
    <property type="protein sequence ID" value="PSU_v2.g6670.t1"/>
    <property type="gene ID" value="PSU_v2.g6670"/>
</dbReference>
<evidence type="ECO:0000259" key="7">
    <source>
        <dbReference type="Pfam" id="PF09335"/>
    </source>
</evidence>
<feature type="transmembrane region" description="Helical" evidence="6">
    <location>
        <begin position="215"/>
        <end position="236"/>
    </location>
</feature>
<comment type="similarity">
    <text evidence="5">Belongs to the TMEM41 family.</text>
</comment>
<evidence type="ECO:0000256" key="6">
    <source>
        <dbReference type="SAM" id="Phobius"/>
    </source>
</evidence>
<dbReference type="InterPro" id="IPR045014">
    <property type="entry name" value="TM41A/B"/>
</dbReference>
<keyword evidence="3 6" id="KW-1133">Transmembrane helix</keyword>
<feature type="transmembrane region" description="Helical" evidence="6">
    <location>
        <begin position="151"/>
        <end position="171"/>
    </location>
</feature>
<protein>
    <recommendedName>
        <fullName evidence="7">VTT domain-containing protein</fullName>
    </recommendedName>
</protein>
<evidence type="ECO:0000256" key="2">
    <source>
        <dbReference type="ARBA" id="ARBA00022692"/>
    </source>
</evidence>
<evidence type="ECO:0000256" key="5">
    <source>
        <dbReference type="ARBA" id="ARBA00025797"/>
    </source>
</evidence>
<dbReference type="Proteomes" id="UP000887577">
    <property type="component" value="Unplaced"/>
</dbReference>
<reference evidence="9" key="1">
    <citation type="submission" date="2022-11" db="UniProtKB">
        <authorList>
            <consortium name="WormBaseParasite"/>
        </authorList>
    </citation>
    <scope>IDENTIFICATION</scope>
</reference>
<feature type="transmembrane region" description="Helical" evidence="6">
    <location>
        <begin position="95"/>
        <end position="124"/>
    </location>
</feature>
<feature type="transmembrane region" description="Helical" evidence="6">
    <location>
        <begin position="7"/>
        <end position="26"/>
    </location>
</feature>
<feature type="transmembrane region" description="Helical" evidence="6">
    <location>
        <begin position="64"/>
        <end position="83"/>
    </location>
</feature>
<dbReference type="GO" id="GO:0005789">
    <property type="term" value="C:endoplasmic reticulum membrane"/>
    <property type="evidence" value="ECO:0007669"/>
    <property type="project" value="TreeGrafter"/>
</dbReference>
<evidence type="ECO:0000313" key="9">
    <source>
        <dbReference type="WBParaSite" id="PSU_v2.g6670.t1"/>
    </source>
</evidence>
<proteinExistence type="inferred from homology"/>
<dbReference type="GO" id="GO:0000045">
    <property type="term" value="P:autophagosome assembly"/>
    <property type="evidence" value="ECO:0007669"/>
    <property type="project" value="TreeGrafter"/>
</dbReference>
<evidence type="ECO:0000256" key="1">
    <source>
        <dbReference type="ARBA" id="ARBA00004141"/>
    </source>
</evidence>
<dbReference type="AlphaFoldDB" id="A0A914Z2U7"/>
<feature type="domain" description="VTT" evidence="7">
    <location>
        <begin position="83"/>
        <end position="203"/>
    </location>
</feature>
<keyword evidence="8" id="KW-1185">Reference proteome</keyword>
<evidence type="ECO:0000313" key="8">
    <source>
        <dbReference type="Proteomes" id="UP000887577"/>
    </source>
</evidence>
<comment type="subcellular location">
    <subcellularLocation>
        <location evidence="1">Membrane</location>
        <topology evidence="1">Multi-pass membrane protein</topology>
    </subcellularLocation>
</comment>
<sequence>MPLISKRVLVVGTVITLYSTVLFTIYRNFPELDADEKEHIKYPRNLDDAKALGKVLSKYKDEHYYTVLIGVGAVYIVLQSFAIPGSIFLTILSGYLFPFFTALTLVCCCSASGAAVCYCLSYLVGRKLVASYFPERVEQWQKEVQKHKENLFNYMVILRVTPVLPNWFINIAAPVIDVSLTPFFWGTFFGVAPPSMLFIQAGTTLQEMVNANMMWSWKSIIMIIGTTIIAILPVLYRKYTKPKTD</sequence>
<keyword evidence="2 6" id="KW-0812">Transmembrane</keyword>
<dbReference type="InterPro" id="IPR032816">
    <property type="entry name" value="VTT_dom"/>
</dbReference>
<evidence type="ECO:0000256" key="3">
    <source>
        <dbReference type="ARBA" id="ARBA00022989"/>
    </source>
</evidence>
<name>A0A914Z2U7_9BILA</name>
<dbReference type="Pfam" id="PF09335">
    <property type="entry name" value="VTT_dom"/>
    <property type="match status" value="1"/>
</dbReference>
<keyword evidence="4 6" id="KW-0472">Membrane</keyword>
<evidence type="ECO:0000256" key="4">
    <source>
        <dbReference type="ARBA" id="ARBA00023136"/>
    </source>
</evidence>
<organism evidence="8 9">
    <name type="scientific">Panagrolaimus superbus</name>
    <dbReference type="NCBI Taxonomy" id="310955"/>
    <lineage>
        <taxon>Eukaryota</taxon>
        <taxon>Metazoa</taxon>
        <taxon>Ecdysozoa</taxon>
        <taxon>Nematoda</taxon>
        <taxon>Chromadorea</taxon>
        <taxon>Rhabditida</taxon>
        <taxon>Tylenchina</taxon>
        <taxon>Panagrolaimomorpha</taxon>
        <taxon>Panagrolaimoidea</taxon>
        <taxon>Panagrolaimidae</taxon>
        <taxon>Panagrolaimus</taxon>
    </lineage>
</organism>
<accession>A0A914Z2U7</accession>